<evidence type="ECO:0000313" key="16">
    <source>
        <dbReference type="Proteomes" id="UP001193501"/>
    </source>
</evidence>
<dbReference type="EC" id="2.7.13.3" evidence="3"/>
<evidence type="ECO:0000259" key="14">
    <source>
        <dbReference type="PROSITE" id="PS50109"/>
    </source>
</evidence>
<evidence type="ECO:0000256" key="2">
    <source>
        <dbReference type="ARBA" id="ARBA00004141"/>
    </source>
</evidence>
<dbReference type="InterPro" id="IPR025201">
    <property type="entry name" value="KdpD_TM"/>
</dbReference>
<evidence type="ECO:0000256" key="13">
    <source>
        <dbReference type="SAM" id="Phobius"/>
    </source>
</evidence>
<dbReference type="GO" id="GO:0005524">
    <property type="term" value="F:ATP binding"/>
    <property type="evidence" value="ECO:0007669"/>
    <property type="project" value="UniProtKB-KW"/>
</dbReference>
<evidence type="ECO:0000256" key="4">
    <source>
        <dbReference type="ARBA" id="ARBA00022553"/>
    </source>
</evidence>
<comment type="subcellular location">
    <subcellularLocation>
        <location evidence="2">Membrane</location>
        <topology evidence="2">Multi-pass membrane protein</topology>
    </subcellularLocation>
</comment>
<dbReference type="InterPro" id="IPR003594">
    <property type="entry name" value="HATPase_dom"/>
</dbReference>
<keyword evidence="4" id="KW-0597">Phosphoprotein</keyword>
<feature type="transmembrane region" description="Helical" evidence="13">
    <location>
        <begin position="56"/>
        <end position="85"/>
    </location>
</feature>
<dbReference type="SMART" id="SM00388">
    <property type="entry name" value="HisKA"/>
    <property type="match status" value="1"/>
</dbReference>
<evidence type="ECO:0000256" key="5">
    <source>
        <dbReference type="ARBA" id="ARBA00022679"/>
    </source>
</evidence>
<accession>A0AAE4Y893</accession>
<dbReference type="PANTHER" id="PTHR45569">
    <property type="entry name" value="SENSOR PROTEIN KDPD"/>
    <property type="match status" value="1"/>
</dbReference>
<evidence type="ECO:0000256" key="12">
    <source>
        <dbReference type="ARBA" id="ARBA00023136"/>
    </source>
</evidence>
<keyword evidence="7" id="KW-0547">Nucleotide-binding</keyword>
<dbReference type="PROSITE" id="PS50109">
    <property type="entry name" value="HIS_KIN"/>
    <property type="match status" value="1"/>
</dbReference>
<feature type="transmembrane region" description="Helical" evidence="13">
    <location>
        <begin position="105"/>
        <end position="124"/>
    </location>
</feature>
<keyword evidence="16" id="KW-1185">Reference proteome</keyword>
<evidence type="ECO:0000256" key="10">
    <source>
        <dbReference type="ARBA" id="ARBA00022989"/>
    </source>
</evidence>
<dbReference type="SMART" id="SM00387">
    <property type="entry name" value="HATPase_c"/>
    <property type="match status" value="1"/>
</dbReference>
<dbReference type="InterPro" id="IPR003661">
    <property type="entry name" value="HisK_dim/P_dom"/>
</dbReference>
<dbReference type="InterPro" id="IPR005467">
    <property type="entry name" value="His_kinase_dom"/>
</dbReference>
<evidence type="ECO:0000256" key="6">
    <source>
        <dbReference type="ARBA" id="ARBA00022692"/>
    </source>
</evidence>
<dbReference type="Proteomes" id="UP001193501">
    <property type="component" value="Unassembled WGS sequence"/>
</dbReference>
<evidence type="ECO:0000313" key="15">
    <source>
        <dbReference type="EMBL" id="NBZ86453.1"/>
    </source>
</evidence>
<dbReference type="CDD" id="cd00082">
    <property type="entry name" value="HisKA"/>
    <property type="match status" value="1"/>
</dbReference>
<dbReference type="Gene3D" id="1.20.120.620">
    <property type="entry name" value="Backbone structure of the membrane domain of e. Coli histidine kinase receptor kdpd"/>
    <property type="match status" value="1"/>
</dbReference>
<evidence type="ECO:0000256" key="1">
    <source>
        <dbReference type="ARBA" id="ARBA00000085"/>
    </source>
</evidence>
<dbReference type="InterPro" id="IPR038318">
    <property type="entry name" value="KdpD_sf"/>
</dbReference>
<keyword evidence="10 13" id="KW-1133">Transmembrane helix</keyword>
<evidence type="ECO:0000256" key="7">
    <source>
        <dbReference type="ARBA" id="ARBA00022741"/>
    </source>
</evidence>
<comment type="catalytic activity">
    <reaction evidence="1">
        <text>ATP + protein L-histidine = ADP + protein N-phospho-L-histidine.</text>
        <dbReference type="EC" id="2.7.13.3"/>
    </reaction>
</comment>
<organism evidence="15 16">
    <name type="scientific">Stagnihabitans tardus</name>
    <dbReference type="NCBI Taxonomy" id="2699202"/>
    <lineage>
        <taxon>Bacteria</taxon>
        <taxon>Pseudomonadati</taxon>
        <taxon>Pseudomonadota</taxon>
        <taxon>Alphaproteobacteria</taxon>
        <taxon>Rhodobacterales</taxon>
        <taxon>Paracoccaceae</taxon>
        <taxon>Stagnihabitans</taxon>
    </lineage>
</organism>
<name>A0AAE4Y893_9RHOB</name>
<dbReference type="Pfam" id="PF02518">
    <property type="entry name" value="HATPase_c"/>
    <property type="match status" value="1"/>
</dbReference>
<dbReference type="Pfam" id="PF00512">
    <property type="entry name" value="HisKA"/>
    <property type="match status" value="1"/>
</dbReference>
<sequence length="482" mass="50011">MDPQAAPGALSADLPGWPPAPRPAGLAAALGLVAVTAGLAQLELWALPATEATVPLILLTGVLVSAVAFGFWTGLFAALLAFGALNFLFTEPLFTFHIDRVQDLVALWVFLLVAGLSGWLAGRLHDRAEAARTRAEALVVLGELSHDLMGAETATEVLTAAERHLARLSGAAMIVTPQSLASLPASALAGAERCLRTGQPQPAAAPGWPGSDLGFLSLAPDLALGHGAPSGREAPHRARAIAALADQTRTALQRLDFAENARAERLRAEAFATRSAVLSSVGHDLRTPLATILGAASALRDLDATLTAAARTDLLTAIEEEAGRLNRHLANLLQLSRLDLGAPPRSDWVDPGDIALAAATRARRAFPGARIEITLPPLPMIRSDGGLLEQALFNLIDNGLAHGAAPVRIGGKCDRGSLWLKVSDAGEGVPPLLRAWLDGPDLHPAPGQGGLGLAVAKGIARHLGGRLTAPDGMPLLHLPETP</sequence>
<feature type="domain" description="Histidine kinase" evidence="14">
    <location>
        <begin position="280"/>
        <end position="468"/>
    </location>
</feature>
<feature type="transmembrane region" description="Helical" evidence="13">
    <location>
        <begin position="24"/>
        <end position="44"/>
    </location>
</feature>
<dbReference type="InterPro" id="IPR052023">
    <property type="entry name" value="Histidine_kinase_KdpD"/>
</dbReference>
<dbReference type="EMBL" id="JAABNR010000002">
    <property type="protein sequence ID" value="NBZ86453.1"/>
    <property type="molecule type" value="Genomic_DNA"/>
</dbReference>
<keyword evidence="6 13" id="KW-0812">Transmembrane</keyword>
<dbReference type="RefSeq" id="WP_168773265.1">
    <property type="nucleotide sequence ID" value="NZ_JAABNR010000002.1"/>
</dbReference>
<keyword evidence="11" id="KW-0902">Two-component regulatory system</keyword>
<dbReference type="Gene3D" id="1.10.287.130">
    <property type="match status" value="1"/>
</dbReference>
<keyword evidence="9" id="KW-0067">ATP-binding</keyword>
<dbReference type="Gene3D" id="3.30.565.10">
    <property type="entry name" value="Histidine kinase-like ATPase, C-terminal domain"/>
    <property type="match status" value="1"/>
</dbReference>
<gene>
    <name evidence="15" type="ORF">GV832_02575</name>
</gene>
<protein>
    <recommendedName>
        <fullName evidence="3">histidine kinase</fullName>
        <ecNumber evidence="3">2.7.13.3</ecNumber>
    </recommendedName>
</protein>
<dbReference type="InterPro" id="IPR036097">
    <property type="entry name" value="HisK_dim/P_sf"/>
</dbReference>
<dbReference type="PANTHER" id="PTHR45569:SF1">
    <property type="entry name" value="SENSOR PROTEIN KDPD"/>
    <property type="match status" value="1"/>
</dbReference>
<evidence type="ECO:0000256" key="9">
    <source>
        <dbReference type="ARBA" id="ARBA00022840"/>
    </source>
</evidence>
<comment type="caution">
    <text evidence="15">The sequence shown here is derived from an EMBL/GenBank/DDBJ whole genome shotgun (WGS) entry which is preliminary data.</text>
</comment>
<keyword evidence="5" id="KW-0808">Transferase</keyword>
<dbReference type="SUPFAM" id="SSF47384">
    <property type="entry name" value="Homodimeric domain of signal transducing histidine kinase"/>
    <property type="match status" value="1"/>
</dbReference>
<keyword evidence="12 13" id="KW-0472">Membrane</keyword>
<dbReference type="SUPFAM" id="SSF55874">
    <property type="entry name" value="ATPase domain of HSP90 chaperone/DNA topoisomerase II/histidine kinase"/>
    <property type="match status" value="1"/>
</dbReference>
<proteinExistence type="predicted"/>
<evidence type="ECO:0000256" key="3">
    <source>
        <dbReference type="ARBA" id="ARBA00012438"/>
    </source>
</evidence>
<reference evidence="15" key="1">
    <citation type="submission" date="2020-01" db="EMBL/GenBank/DDBJ databases">
        <authorList>
            <person name="Chen W.-M."/>
        </authorList>
    </citation>
    <scope>NUCLEOTIDE SEQUENCE</scope>
    <source>
        <strain evidence="15">CYK-10</strain>
    </source>
</reference>
<dbReference type="InterPro" id="IPR036890">
    <property type="entry name" value="HATPase_C_sf"/>
</dbReference>
<dbReference type="GO" id="GO:0005886">
    <property type="term" value="C:plasma membrane"/>
    <property type="evidence" value="ECO:0007669"/>
    <property type="project" value="TreeGrafter"/>
</dbReference>
<evidence type="ECO:0000256" key="8">
    <source>
        <dbReference type="ARBA" id="ARBA00022777"/>
    </source>
</evidence>
<dbReference type="GO" id="GO:0000155">
    <property type="term" value="F:phosphorelay sensor kinase activity"/>
    <property type="evidence" value="ECO:0007669"/>
    <property type="project" value="InterPro"/>
</dbReference>
<evidence type="ECO:0000256" key="11">
    <source>
        <dbReference type="ARBA" id="ARBA00023012"/>
    </source>
</evidence>
<keyword evidence="8" id="KW-0418">Kinase</keyword>
<dbReference type="Pfam" id="PF13493">
    <property type="entry name" value="DUF4118"/>
    <property type="match status" value="1"/>
</dbReference>
<dbReference type="AlphaFoldDB" id="A0AAE4Y893"/>